<dbReference type="PANTHER" id="PTHR43420:SF47">
    <property type="entry name" value="N-ACETYLTRANSFERASE DOMAIN-CONTAINING PROTEIN"/>
    <property type="match status" value="1"/>
</dbReference>
<keyword evidence="6" id="KW-1185">Reference proteome</keyword>
<evidence type="ECO:0000256" key="2">
    <source>
        <dbReference type="ARBA" id="ARBA00023315"/>
    </source>
</evidence>
<evidence type="ECO:0000256" key="3">
    <source>
        <dbReference type="SAM" id="MobiDB-lite"/>
    </source>
</evidence>
<dbReference type="InterPro" id="IPR050680">
    <property type="entry name" value="YpeA/RimI_acetyltransf"/>
</dbReference>
<dbReference type="PANTHER" id="PTHR43420">
    <property type="entry name" value="ACETYLTRANSFERASE"/>
    <property type="match status" value="1"/>
</dbReference>
<evidence type="ECO:0000313" key="6">
    <source>
        <dbReference type="Proteomes" id="UP001390339"/>
    </source>
</evidence>
<evidence type="ECO:0000259" key="4">
    <source>
        <dbReference type="PROSITE" id="PS51186"/>
    </source>
</evidence>
<dbReference type="InterPro" id="IPR016181">
    <property type="entry name" value="Acyl_CoA_acyltransferase"/>
</dbReference>
<feature type="compositionally biased region" description="Basic and acidic residues" evidence="3">
    <location>
        <begin position="115"/>
        <end position="128"/>
    </location>
</feature>
<proteinExistence type="predicted"/>
<dbReference type="CDD" id="cd04301">
    <property type="entry name" value="NAT_SF"/>
    <property type="match status" value="1"/>
</dbReference>
<dbReference type="Pfam" id="PF13508">
    <property type="entry name" value="Acetyltransf_7"/>
    <property type="match status" value="1"/>
</dbReference>
<evidence type="ECO:0000256" key="1">
    <source>
        <dbReference type="ARBA" id="ARBA00022679"/>
    </source>
</evidence>
<protein>
    <submittedName>
        <fullName evidence="5">Acyl-CoA N-acyltransferase</fullName>
    </submittedName>
</protein>
<feature type="region of interest" description="Disordered" evidence="3">
    <location>
        <begin position="109"/>
        <end position="135"/>
    </location>
</feature>
<dbReference type="EMBL" id="JAPCWZ010000003">
    <property type="protein sequence ID" value="KAK8873214.1"/>
    <property type="molecule type" value="Genomic_DNA"/>
</dbReference>
<name>A0ABR2J5Z8_9PEZI</name>
<sequence length="242" mass="27087">MTTSTDMAGEWAVERIPANDAGRAFYLAQYKPFRLAALKQDPQAFGSTYAREVAFSDETWVQRLDNPRVKTFVAVRLHDRRILSAVSLIGPMPSAEQTVTNPTRIVLSAQATPSDRGKEKREEGHQEVEKEDELGADNEVSLLYQNTGVYTRPEARGKGLGLKLMATAVECARQEARRLLAGDGRNNKEQSCQLGVEVYRTNEAAIGFYRKCGFEVRGAKVPESEDDENRPEVCMYYKNFLG</sequence>
<dbReference type="InterPro" id="IPR000182">
    <property type="entry name" value="GNAT_dom"/>
</dbReference>
<organism evidence="5 6">
    <name type="scientific">Apiospora arundinis</name>
    <dbReference type="NCBI Taxonomy" id="335852"/>
    <lineage>
        <taxon>Eukaryota</taxon>
        <taxon>Fungi</taxon>
        <taxon>Dikarya</taxon>
        <taxon>Ascomycota</taxon>
        <taxon>Pezizomycotina</taxon>
        <taxon>Sordariomycetes</taxon>
        <taxon>Xylariomycetidae</taxon>
        <taxon>Amphisphaeriales</taxon>
        <taxon>Apiosporaceae</taxon>
        <taxon>Apiospora</taxon>
    </lineage>
</organism>
<reference evidence="5 6" key="1">
    <citation type="journal article" date="2024" name="IMA Fungus">
        <title>Apiospora arundinis, a panoply of carbohydrate-active enzymes and secondary metabolites.</title>
        <authorList>
            <person name="Sorensen T."/>
            <person name="Petersen C."/>
            <person name="Muurmann A.T."/>
            <person name="Christiansen J.V."/>
            <person name="Brundto M.L."/>
            <person name="Overgaard C.K."/>
            <person name="Boysen A.T."/>
            <person name="Wollenberg R.D."/>
            <person name="Larsen T.O."/>
            <person name="Sorensen J.L."/>
            <person name="Nielsen K.L."/>
            <person name="Sondergaard T.E."/>
        </authorList>
    </citation>
    <scope>NUCLEOTIDE SEQUENCE [LARGE SCALE GENOMIC DNA]</scope>
    <source>
        <strain evidence="5 6">AAU 773</strain>
    </source>
</reference>
<accession>A0ABR2J5Z8</accession>
<dbReference type="Proteomes" id="UP001390339">
    <property type="component" value="Unassembled WGS sequence"/>
</dbReference>
<keyword evidence="2" id="KW-0012">Acyltransferase</keyword>
<gene>
    <name evidence="5" type="ORF">PGQ11_003728</name>
</gene>
<keyword evidence="1" id="KW-0808">Transferase</keyword>
<dbReference type="PROSITE" id="PS51186">
    <property type="entry name" value="GNAT"/>
    <property type="match status" value="1"/>
</dbReference>
<evidence type="ECO:0000313" key="5">
    <source>
        <dbReference type="EMBL" id="KAK8873214.1"/>
    </source>
</evidence>
<dbReference type="Gene3D" id="3.40.630.30">
    <property type="match status" value="1"/>
</dbReference>
<dbReference type="SUPFAM" id="SSF55729">
    <property type="entry name" value="Acyl-CoA N-acyltransferases (Nat)"/>
    <property type="match status" value="1"/>
</dbReference>
<comment type="caution">
    <text evidence="5">The sequence shown here is derived from an EMBL/GenBank/DDBJ whole genome shotgun (WGS) entry which is preliminary data.</text>
</comment>
<feature type="domain" description="N-acetyltransferase" evidence="4">
    <location>
        <begin position="87"/>
        <end position="242"/>
    </location>
</feature>